<protein>
    <recommendedName>
        <fullName evidence="7">Adenosine 3'-phospho 5'-phosphosulfate transporter 2</fullName>
    </recommendedName>
</protein>
<organism evidence="9 10">
    <name type="scientific">Sinocyclocheilus anshuiensis</name>
    <dbReference type="NCBI Taxonomy" id="1608454"/>
    <lineage>
        <taxon>Eukaryota</taxon>
        <taxon>Metazoa</taxon>
        <taxon>Chordata</taxon>
        <taxon>Craniata</taxon>
        <taxon>Vertebrata</taxon>
        <taxon>Euteleostomi</taxon>
        <taxon>Actinopterygii</taxon>
        <taxon>Neopterygii</taxon>
        <taxon>Teleostei</taxon>
        <taxon>Ostariophysi</taxon>
        <taxon>Cypriniformes</taxon>
        <taxon>Cyprinidae</taxon>
        <taxon>Cyprininae</taxon>
        <taxon>Sinocyclocheilus</taxon>
    </lineage>
</organism>
<dbReference type="Proteomes" id="UP000472260">
    <property type="component" value="Unassembled WGS sequence"/>
</dbReference>
<keyword evidence="4 8" id="KW-0812">Transmembrane</keyword>
<comment type="similarity">
    <text evidence="2">Belongs to the nucleotide-sugar transporter family. SLC35B subfamily.</text>
</comment>
<dbReference type="GO" id="GO:0005789">
    <property type="term" value="C:endoplasmic reticulum membrane"/>
    <property type="evidence" value="ECO:0007669"/>
    <property type="project" value="TreeGrafter"/>
</dbReference>
<sequence length="343" mass="38566">MSGKFGLGNYSSRKHISISVPSSTEVMSPHIKSVEELRVLGINLNSFNTPTQFFICVAGVFLFYLIYGYLQELIFSVEGFKPFGWYLTLVQFGLYSLFGLVELQLTQDKRRRIPCKTYMIIAFLTVGTMGLSNTSLGYVNYPTQVIFKCCKLIPVMIGGVFIQGKRYNVSDVSAALCMSLGLIWFTLADSKIAPNFNVTGIGLLLLQSDQELEVLHDMSLQITVFFMYVLLTQHPVTTYGYAFLFSLMGYFGISFVLALIKLFGALVAVTVTTGRKAMTIVLSFLFFSKPFTFQYVWGGLLVVFGIFLNVYSKNRDKMKLPSLAELRKRVLSGRKVRLLSQDV</sequence>
<evidence type="ECO:0000256" key="6">
    <source>
        <dbReference type="ARBA" id="ARBA00023136"/>
    </source>
</evidence>
<keyword evidence="10" id="KW-1185">Reference proteome</keyword>
<evidence type="ECO:0000313" key="10">
    <source>
        <dbReference type="Proteomes" id="UP000472260"/>
    </source>
</evidence>
<dbReference type="Pfam" id="PF08449">
    <property type="entry name" value="UAA"/>
    <property type="match status" value="2"/>
</dbReference>
<keyword evidence="6 8" id="KW-0472">Membrane</keyword>
<dbReference type="InterPro" id="IPR037185">
    <property type="entry name" value="EmrE-like"/>
</dbReference>
<feature type="transmembrane region" description="Helical" evidence="8">
    <location>
        <begin position="53"/>
        <end position="71"/>
    </location>
</feature>
<evidence type="ECO:0000313" key="9">
    <source>
        <dbReference type="Ensembl" id="ENSSANP00000009503.1"/>
    </source>
</evidence>
<dbReference type="PANTHER" id="PTHR10778:SF8">
    <property type="entry name" value="ADENOSINE 3'-PHOSPHO 5'-PHOSPHOSULFATE TRANSPORTER 2"/>
    <property type="match status" value="1"/>
</dbReference>
<feature type="transmembrane region" description="Helical" evidence="8">
    <location>
        <begin position="291"/>
        <end position="311"/>
    </location>
</feature>
<feature type="transmembrane region" description="Helical" evidence="8">
    <location>
        <begin position="243"/>
        <end position="271"/>
    </location>
</feature>
<evidence type="ECO:0000256" key="3">
    <source>
        <dbReference type="ARBA" id="ARBA00022448"/>
    </source>
</evidence>
<dbReference type="AlphaFoldDB" id="A0A671KNP5"/>
<comment type="subcellular location">
    <subcellularLocation>
        <location evidence="1">Membrane</location>
        <topology evidence="1">Multi-pass membrane protein</topology>
    </subcellularLocation>
</comment>
<keyword evidence="5 8" id="KW-1133">Transmembrane helix</keyword>
<dbReference type="InterPro" id="IPR013657">
    <property type="entry name" value="SCL35B1-4/HUT1"/>
</dbReference>
<dbReference type="GO" id="GO:0000139">
    <property type="term" value="C:Golgi membrane"/>
    <property type="evidence" value="ECO:0007669"/>
    <property type="project" value="TreeGrafter"/>
</dbReference>
<gene>
    <name evidence="9" type="primary">LOC107664674</name>
</gene>
<reference evidence="9" key="1">
    <citation type="submission" date="2025-08" db="UniProtKB">
        <authorList>
            <consortium name="Ensembl"/>
        </authorList>
    </citation>
    <scope>IDENTIFICATION</scope>
</reference>
<feature type="transmembrane region" description="Helical" evidence="8">
    <location>
        <begin position="169"/>
        <end position="187"/>
    </location>
</feature>
<evidence type="ECO:0000256" key="8">
    <source>
        <dbReference type="SAM" id="Phobius"/>
    </source>
</evidence>
<dbReference type="GO" id="GO:0046964">
    <property type="term" value="F:3'-phosphoadenosine 5'-phosphosulfate transmembrane transporter activity"/>
    <property type="evidence" value="ECO:0007669"/>
    <property type="project" value="TreeGrafter"/>
</dbReference>
<feature type="transmembrane region" description="Helical" evidence="8">
    <location>
        <begin position="145"/>
        <end position="162"/>
    </location>
</feature>
<feature type="transmembrane region" description="Helical" evidence="8">
    <location>
        <begin position="117"/>
        <end position="139"/>
    </location>
</feature>
<feature type="transmembrane region" description="Helical" evidence="8">
    <location>
        <begin position="83"/>
        <end position="105"/>
    </location>
</feature>
<evidence type="ECO:0000256" key="2">
    <source>
        <dbReference type="ARBA" id="ARBA00010694"/>
    </source>
</evidence>
<name>A0A671KNP5_9TELE</name>
<keyword evidence="3" id="KW-0813">Transport</keyword>
<proteinExistence type="inferred from homology"/>
<evidence type="ECO:0000256" key="7">
    <source>
        <dbReference type="ARBA" id="ARBA00039669"/>
    </source>
</evidence>
<reference evidence="9" key="2">
    <citation type="submission" date="2025-09" db="UniProtKB">
        <authorList>
            <consortium name="Ensembl"/>
        </authorList>
    </citation>
    <scope>IDENTIFICATION</scope>
</reference>
<evidence type="ECO:0000256" key="5">
    <source>
        <dbReference type="ARBA" id="ARBA00022989"/>
    </source>
</evidence>
<evidence type="ECO:0000256" key="1">
    <source>
        <dbReference type="ARBA" id="ARBA00004141"/>
    </source>
</evidence>
<evidence type="ECO:0000256" key="4">
    <source>
        <dbReference type="ARBA" id="ARBA00022692"/>
    </source>
</evidence>
<accession>A0A671KNP5</accession>
<dbReference type="PANTHER" id="PTHR10778">
    <property type="entry name" value="SOLUTE CARRIER FAMILY 35 MEMBER B"/>
    <property type="match status" value="1"/>
</dbReference>
<dbReference type="Ensembl" id="ENSSANT00000010179.1">
    <property type="protein sequence ID" value="ENSSANP00000009503.1"/>
    <property type="gene ID" value="ENSSANG00000005280.1"/>
</dbReference>
<dbReference type="SUPFAM" id="SSF103481">
    <property type="entry name" value="Multidrug resistance efflux transporter EmrE"/>
    <property type="match status" value="1"/>
</dbReference>